<evidence type="ECO:0000313" key="2">
    <source>
        <dbReference type="Proteomes" id="UP000186817"/>
    </source>
</evidence>
<accession>A0A1Q9EN67</accession>
<comment type="caution">
    <text evidence="1">The sequence shown here is derived from an EMBL/GenBank/DDBJ whole genome shotgun (WGS) entry which is preliminary data.</text>
</comment>
<sequence length="227" mass="24791">MFQHMLLHFPRPALMFQHVLLHFSEDRCSFSGPAGEAAPMKAIIQQFGQYGPPCVDDLTGFECDAIRACGLMILPFGHSDAHLSFGKGAPLHIFASECYLREQCLHGAACMLWESALKDGRHAFLKFISPVGVVKELCCPIREGLLVLEGAECTLQSVLLMSFHASLDRGLADLPLDFWEEAFAALDFKKAEKIKTAVNNYNLRGERAGSNAVAVETCIDAGSALAC</sequence>
<dbReference type="EMBL" id="LSRX01000109">
    <property type="protein sequence ID" value="OLQ08864.1"/>
    <property type="molecule type" value="Genomic_DNA"/>
</dbReference>
<dbReference type="Proteomes" id="UP000186817">
    <property type="component" value="Unassembled WGS sequence"/>
</dbReference>
<name>A0A1Q9EN67_SYMMI</name>
<keyword evidence="2" id="KW-1185">Reference proteome</keyword>
<reference evidence="1 2" key="1">
    <citation type="submission" date="2016-02" db="EMBL/GenBank/DDBJ databases">
        <title>Genome analysis of coral dinoflagellate symbionts highlights evolutionary adaptations to a symbiotic lifestyle.</title>
        <authorList>
            <person name="Aranda M."/>
            <person name="Li Y."/>
            <person name="Liew Y.J."/>
            <person name="Baumgarten S."/>
            <person name="Simakov O."/>
            <person name="Wilson M."/>
            <person name="Piel J."/>
            <person name="Ashoor H."/>
            <person name="Bougouffa S."/>
            <person name="Bajic V.B."/>
            <person name="Ryu T."/>
            <person name="Ravasi T."/>
            <person name="Bayer T."/>
            <person name="Micklem G."/>
            <person name="Kim H."/>
            <person name="Bhak J."/>
            <person name="Lajeunesse T.C."/>
            <person name="Voolstra C.R."/>
        </authorList>
    </citation>
    <scope>NUCLEOTIDE SEQUENCE [LARGE SCALE GENOMIC DNA]</scope>
    <source>
        <strain evidence="1 2">CCMP2467</strain>
    </source>
</reference>
<protein>
    <submittedName>
        <fullName evidence="1">Uncharacterized protein</fullName>
    </submittedName>
</protein>
<evidence type="ECO:0000313" key="1">
    <source>
        <dbReference type="EMBL" id="OLQ08864.1"/>
    </source>
</evidence>
<organism evidence="1 2">
    <name type="scientific">Symbiodinium microadriaticum</name>
    <name type="common">Dinoflagellate</name>
    <name type="synonym">Zooxanthella microadriatica</name>
    <dbReference type="NCBI Taxonomy" id="2951"/>
    <lineage>
        <taxon>Eukaryota</taxon>
        <taxon>Sar</taxon>
        <taxon>Alveolata</taxon>
        <taxon>Dinophyceae</taxon>
        <taxon>Suessiales</taxon>
        <taxon>Symbiodiniaceae</taxon>
        <taxon>Symbiodinium</taxon>
    </lineage>
</organism>
<dbReference type="AlphaFoldDB" id="A0A1Q9EN67"/>
<proteinExistence type="predicted"/>
<gene>
    <name evidence="1" type="ORF">AK812_SmicGene7617</name>
</gene>